<evidence type="ECO:0000256" key="1">
    <source>
        <dbReference type="ARBA" id="ARBA00004141"/>
    </source>
</evidence>
<feature type="transmembrane region" description="Helical" evidence="9">
    <location>
        <begin position="260"/>
        <end position="278"/>
    </location>
</feature>
<evidence type="ECO:0000256" key="4">
    <source>
        <dbReference type="ARBA" id="ARBA00022741"/>
    </source>
</evidence>
<dbReference type="Gene3D" id="1.20.1560.10">
    <property type="entry name" value="ABC transporter type 1, transmembrane domain"/>
    <property type="match status" value="2"/>
</dbReference>
<keyword evidence="3 9" id="KW-0812">Transmembrane</keyword>
<dbReference type="CDD" id="cd18577">
    <property type="entry name" value="ABC_6TM_Pgp_ABCB1_D1_like"/>
    <property type="match status" value="1"/>
</dbReference>
<feature type="transmembrane region" description="Helical" evidence="9">
    <location>
        <begin position="412"/>
        <end position="430"/>
    </location>
</feature>
<gene>
    <name evidence="12" type="ORF">Fcan01_02511</name>
</gene>
<feature type="transmembrane region" description="Helical" evidence="9">
    <location>
        <begin position="816"/>
        <end position="845"/>
    </location>
</feature>
<accession>A0A226F438</accession>
<feature type="region of interest" description="Disordered" evidence="8">
    <location>
        <begin position="1409"/>
        <end position="1444"/>
    </location>
</feature>
<organism evidence="12 13">
    <name type="scientific">Folsomia candida</name>
    <name type="common">Springtail</name>
    <dbReference type="NCBI Taxonomy" id="158441"/>
    <lineage>
        <taxon>Eukaryota</taxon>
        <taxon>Metazoa</taxon>
        <taxon>Ecdysozoa</taxon>
        <taxon>Arthropoda</taxon>
        <taxon>Hexapoda</taxon>
        <taxon>Collembola</taxon>
        <taxon>Entomobryomorpha</taxon>
        <taxon>Isotomoidea</taxon>
        <taxon>Isotomidae</taxon>
        <taxon>Proisotominae</taxon>
        <taxon>Folsomia</taxon>
    </lineage>
</organism>
<keyword evidence="2" id="KW-0813">Transport</keyword>
<dbReference type="PANTHER" id="PTHR43394:SF1">
    <property type="entry name" value="ATP-BINDING CASSETTE SUB-FAMILY B MEMBER 10, MITOCHONDRIAL"/>
    <property type="match status" value="1"/>
</dbReference>
<evidence type="ECO:0000256" key="5">
    <source>
        <dbReference type="ARBA" id="ARBA00022840"/>
    </source>
</evidence>
<dbReference type="Gene3D" id="3.40.50.300">
    <property type="entry name" value="P-loop containing nucleotide triphosphate hydrolases"/>
    <property type="match status" value="2"/>
</dbReference>
<evidence type="ECO:0000259" key="11">
    <source>
        <dbReference type="PROSITE" id="PS50929"/>
    </source>
</evidence>
<dbReference type="GO" id="GO:0005743">
    <property type="term" value="C:mitochondrial inner membrane"/>
    <property type="evidence" value="ECO:0007669"/>
    <property type="project" value="TreeGrafter"/>
</dbReference>
<feature type="compositionally biased region" description="Acidic residues" evidence="8">
    <location>
        <begin position="1348"/>
        <end position="1368"/>
    </location>
</feature>
<dbReference type="GO" id="GO:0090374">
    <property type="term" value="P:oligopeptide export from mitochondrion"/>
    <property type="evidence" value="ECO:0007669"/>
    <property type="project" value="TreeGrafter"/>
</dbReference>
<dbReference type="InterPro" id="IPR003593">
    <property type="entry name" value="AAA+_ATPase"/>
</dbReference>
<dbReference type="InterPro" id="IPR027417">
    <property type="entry name" value="P-loop_NTPase"/>
</dbReference>
<evidence type="ECO:0000313" key="12">
    <source>
        <dbReference type="EMBL" id="OXA64227.1"/>
    </source>
</evidence>
<dbReference type="PANTHER" id="PTHR43394">
    <property type="entry name" value="ATP-DEPENDENT PERMEASE MDL1, MITOCHONDRIAL"/>
    <property type="match status" value="1"/>
</dbReference>
<reference evidence="12 13" key="1">
    <citation type="submission" date="2015-12" db="EMBL/GenBank/DDBJ databases">
        <title>The genome of Folsomia candida.</title>
        <authorList>
            <person name="Faddeeva A."/>
            <person name="Derks M.F."/>
            <person name="Anvar Y."/>
            <person name="Smit S."/>
            <person name="Van Straalen N."/>
            <person name="Roelofs D."/>
        </authorList>
    </citation>
    <scope>NUCLEOTIDE SEQUENCE [LARGE SCALE GENOMIC DNA]</scope>
    <source>
        <strain evidence="12 13">VU population</strain>
        <tissue evidence="12">Whole body</tissue>
    </source>
</reference>
<dbReference type="InterPro" id="IPR039421">
    <property type="entry name" value="Type_1_exporter"/>
</dbReference>
<feature type="region of interest" description="Disordered" evidence="8">
    <location>
        <begin position="767"/>
        <end position="791"/>
    </location>
</feature>
<comment type="caution">
    <text evidence="12">The sequence shown here is derived from an EMBL/GenBank/DDBJ whole genome shotgun (WGS) entry which is preliminary data.</text>
</comment>
<feature type="transmembrane region" description="Helical" evidence="9">
    <location>
        <begin position="370"/>
        <end position="392"/>
    </location>
</feature>
<dbReference type="Proteomes" id="UP000198287">
    <property type="component" value="Unassembled WGS sequence"/>
</dbReference>
<protein>
    <submittedName>
        <fullName evidence="12">Multidrug resistance protein 49</fullName>
    </submittedName>
</protein>
<keyword evidence="7 9" id="KW-0472">Membrane</keyword>
<feature type="compositionally biased region" description="Pro residues" evidence="8">
    <location>
        <begin position="1279"/>
        <end position="1289"/>
    </location>
</feature>
<sequence length="1444" mass="163212">MQGIGNNSKKKSKTEGGGSSSLGSGRNDAFQSRSLGATDIESRQCEGFTPELKEQEHKESEIILEPPEYIKHWKRQDFTGQTYGYFSLFRFSKPVDRLYFIFGAIAALISGFCTPILITTFGIMVRSMVLVSHIRSAISNNSISGNKKAYEDFLSQCKRDKPFGGVPLDFESLNSVVYSSIYEFTLWHGITSVIFTICSSLYFICWHIAGDNQIIRIRKQYFEALLRKDSTWFETQKDPDSVNKLMDHTKGIWVGIGENIPISINILTTAVICLIIAFCHGWQLTLLGLVALILIIFTNWLVSWTNSHKILAELITYKNANNVVEETLTNIRTVMFFGGQKKELLRYKRKLGMNSPMVIKWIFAHSGSVFLLWTINFTIWAVVFWFGLTLVIQQGPSCKDQSSYSVYDAGDVIIIIFCVIFGAGNVYMILPVVKAIKVASGYGCKVFKVIDRKSPIDGMDDVEGMQIMPDDFKGCIEFEDVRFTYPNSKGEPVKIDGNDIRDLNTKWLRKHIGVVPQHADFFDDSIESNIRMSNLDASFSEIMEACKCANAHTFIMSLKEGYQTKIGTNGYKLTMGQEQRLAIARMTNLDLQSGITVMDSIQRVAKERTVILVTHRLHMVTGADHIFVIKRGRVAEKGIHANLIKNQGPYHQLASGNVDKASISFREAVPFREFNTSEITAIHYMKMFASKSFLPNIYPDLMSVDPVAIQCTSLLMEHVVISHYAGPFRDRVQNLIALENEEDVQYTLELKDSIVTDDDSLSKSECMLRTNPDKPTLNKNADGQARGQRTDRYNQSQPYFWQVFWLTTNSTYKPQILISVLAACAIGLALPLFGVLLSQTIMIMSDTPVPHYRKLTRKFGDQNNYKWIVFGFVLLGVFVGVAASIQEFFLGIASYNMINRIRKKLFAAILQQDMSFFENPSIGVFFLRDMLASSVLTLRYVRKTASNKIGEMLIFGTITFGMNFSILPSFHLSIQAGQSILNVLNRTPMIAFNSGDEFEGDCKGELGFHEVHFWYPFSGENPLLKGVTFYIQPEKTVAFVGSSESGKTVYLDVIMKFFNVTSGVLTLDGKDLRDLNTVSLRQLIGYVDKQPQLFNRTVAENIAYGDNINNVPMSRVVEIAKQLGMHNFFCSLPDGYETIVGGEMTRLSTAQKHRIMIARAMLRNPKILLIDETTTYLDREGERLVNEAIDKARKGRTCILVSHRLAAVQNADLIVLMNDGFAIELGTHEDLMKRRHSEYGRLWRSQNPLDDESFAQGKPWLGVAPSKVKISPQKEEPPPPRPLPPPPNPQVALCFQLISSINGETQVIYSKIPLGNRNERNPSSQLSHFSPSPYYYFRNPTRQHTPIDDEEYFDNDSYDNSTEEEDASDQQNTGEVKEKMPEKKKSKVEQIQDIGEKLVDKWLDGFLQIETESPPDPPKWAMDIWGPPPSIQVAPWSNVADEQK</sequence>
<dbReference type="GO" id="GO:0015421">
    <property type="term" value="F:ABC-type oligopeptide transporter activity"/>
    <property type="evidence" value="ECO:0007669"/>
    <property type="project" value="TreeGrafter"/>
</dbReference>
<feature type="transmembrane region" description="Helical" evidence="9">
    <location>
        <begin position="952"/>
        <end position="972"/>
    </location>
</feature>
<evidence type="ECO:0000313" key="13">
    <source>
        <dbReference type="Proteomes" id="UP000198287"/>
    </source>
</evidence>
<feature type="region of interest" description="Disordered" evidence="8">
    <location>
        <begin position="1316"/>
        <end position="1389"/>
    </location>
</feature>
<evidence type="ECO:0000259" key="10">
    <source>
        <dbReference type="PROSITE" id="PS50893"/>
    </source>
</evidence>
<evidence type="ECO:0000256" key="8">
    <source>
        <dbReference type="SAM" id="MobiDB-lite"/>
    </source>
</evidence>
<feature type="transmembrane region" description="Helical" evidence="9">
    <location>
        <begin position="865"/>
        <end position="895"/>
    </location>
</feature>
<keyword evidence="6 9" id="KW-1133">Transmembrane helix</keyword>
<feature type="region of interest" description="Disordered" evidence="8">
    <location>
        <begin position="1"/>
        <end position="43"/>
    </location>
</feature>
<keyword evidence="5" id="KW-0067">ATP-binding</keyword>
<dbReference type="SUPFAM" id="SSF90123">
    <property type="entry name" value="ABC transporter transmembrane region"/>
    <property type="match status" value="2"/>
</dbReference>
<dbReference type="PROSITE" id="PS50929">
    <property type="entry name" value="ABC_TM1F"/>
    <property type="match status" value="2"/>
</dbReference>
<comment type="subcellular location">
    <subcellularLocation>
        <location evidence="1">Membrane</location>
        <topology evidence="1">Multi-pass membrane protein</topology>
    </subcellularLocation>
</comment>
<evidence type="ECO:0000256" key="3">
    <source>
        <dbReference type="ARBA" id="ARBA00022692"/>
    </source>
</evidence>
<dbReference type="OrthoDB" id="6500128at2759"/>
<keyword evidence="4" id="KW-0547">Nucleotide-binding</keyword>
<dbReference type="EMBL" id="LNIX01000001">
    <property type="protein sequence ID" value="OXA64227.1"/>
    <property type="molecule type" value="Genomic_DNA"/>
</dbReference>
<dbReference type="OMA" id="ACKCANA"/>
<dbReference type="InterPro" id="IPR036640">
    <property type="entry name" value="ABC1_TM_sf"/>
</dbReference>
<dbReference type="PROSITE" id="PS50893">
    <property type="entry name" value="ABC_TRANSPORTER_2"/>
    <property type="match status" value="1"/>
</dbReference>
<dbReference type="InterPro" id="IPR003439">
    <property type="entry name" value="ABC_transporter-like_ATP-bd"/>
</dbReference>
<evidence type="ECO:0000256" key="7">
    <source>
        <dbReference type="ARBA" id="ARBA00023136"/>
    </source>
</evidence>
<feature type="compositionally biased region" description="Polar residues" evidence="8">
    <location>
        <begin position="1321"/>
        <end position="1330"/>
    </location>
</feature>
<feature type="domain" description="ABC transporter" evidence="10">
    <location>
        <begin position="1006"/>
        <end position="1244"/>
    </location>
</feature>
<evidence type="ECO:0000256" key="6">
    <source>
        <dbReference type="ARBA" id="ARBA00022989"/>
    </source>
</evidence>
<feature type="domain" description="ABC transmembrane type-1" evidence="11">
    <location>
        <begin position="817"/>
        <end position="923"/>
    </location>
</feature>
<dbReference type="InterPro" id="IPR011527">
    <property type="entry name" value="ABC1_TM_dom"/>
</dbReference>
<feature type="compositionally biased region" description="Basic and acidic residues" evidence="8">
    <location>
        <begin position="1375"/>
        <end position="1389"/>
    </location>
</feature>
<evidence type="ECO:0000256" key="2">
    <source>
        <dbReference type="ARBA" id="ARBA00022448"/>
    </source>
</evidence>
<dbReference type="Pfam" id="PF00664">
    <property type="entry name" value="ABC_membrane"/>
    <property type="match status" value="2"/>
</dbReference>
<feature type="region of interest" description="Disordered" evidence="8">
    <location>
        <begin position="1269"/>
        <end position="1290"/>
    </location>
</feature>
<dbReference type="SUPFAM" id="SSF52540">
    <property type="entry name" value="P-loop containing nucleoside triphosphate hydrolases"/>
    <property type="match status" value="2"/>
</dbReference>
<dbReference type="FunFam" id="3.40.50.300:FF:000604">
    <property type="entry name" value="ABC transporter B family member 28"/>
    <property type="match status" value="1"/>
</dbReference>
<dbReference type="GO" id="GO:0005524">
    <property type="term" value="F:ATP binding"/>
    <property type="evidence" value="ECO:0007669"/>
    <property type="project" value="UniProtKB-KW"/>
</dbReference>
<feature type="domain" description="ABC transmembrane type-1" evidence="11">
    <location>
        <begin position="101"/>
        <end position="436"/>
    </location>
</feature>
<proteinExistence type="predicted"/>
<name>A0A226F438_FOLCA</name>
<evidence type="ECO:0000256" key="9">
    <source>
        <dbReference type="SAM" id="Phobius"/>
    </source>
</evidence>
<dbReference type="SMART" id="SM00382">
    <property type="entry name" value="AAA"/>
    <property type="match status" value="1"/>
</dbReference>
<feature type="transmembrane region" description="Helical" evidence="9">
    <location>
        <begin position="284"/>
        <end position="302"/>
    </location>
</feature>
<feature type="transmembrane region" description="Helical" evidence="9">
    <location>
        <begin position="186"/>
        <end position="209"/>
    </location>
</feature>
<feature type="transmembrane region" description="Helical" evidence="9">
    <location>
        <begin position="98"/>
        <end position="125"/>
    </location>
</feature>
<keyword evidence="13" id="KW-1185">Reference proteome</keyword>
<dbReference type="GO" id="GO:0016887">
    <property type="term" value="F:ATP hydrolysis activity"/>
    <property type="evidence" value="ECO:0007669"/>
    <property type="project" value="InterPro"/>
</dbReference>
<dbReference type="Pfam" id="PF00005">
    <property type="entry name" value="ABC_tran"/>
    <property type="match status" value="2"/>
</dbReference>